<dbReference type="EMBL" id="CADCTR010002841">
    <property type="protein sequence ID" value="CAA9370857.1"/>
    <property type="molecule type" value="Genomic_DNA"/>
</dbReference>
<protein>
    <submittedName>
        <fullName evidence="2">Uncharacterized protein</fullName>
    </submittedName>
</protein>
<feature type="region of interest" description="Disordered" evidence="1">
    <location>
        <begin position="35"/>
        <end position="66"/>
    </location>
</feature>
<proteinExistence type="predicted"/>
<dbReference type="AlphaFoldDB" id="A0A6J4MY22"/>
<organism evidence="2">
    <name type="scientific">uncultured Chloroflexia bacterium</name>
    <dbReference type="NCBI Taxonomy" id="1672391"/>
    <lineage>
        <taxon>Bacteria</taxon>
        <taxon>Bacillati</taxon>
        <taxon>Chloroflexota</taxon>
        <taxon>Chloroflexia</taxon>
        <taxon>environmental samples</taxon>
    </lineage>
</organism>
<accession>A0A6J4MY22</accession>
<reference evidence="2" key="1">
    <citation type="submission" date="2020-02" db="EMBL/GenBank/DDBJ databases">
        <authorList>
            <person name="Meier V. D."/>
        </authorList>
    </citation>
    <scope>NUCLEOTIDE SEQUENCE</scope>
    <source>
        <strain evidence="2">AVDCRST_MAG93</strain>
    </source>
</reference>
<sequence length="66" mass="7063">MSNNSRASGGAKVSRHHRADSASCEEAISLLLDFAKQSGRSPNKSGPDDATVRNMEGVSYVDRRPS</sequence>
<evidence type="ECO:0000256" key="1">
    <source>
        <dbReference type="SAM" id="MobiDB-lite"/>
    </source>
</evidence>
<name>A0A6J4MY22_9CHLR</name>
<evidence type="ECO:0000313" key="2">
    <source>
        <dbReference type="EMBL" id="CAA9370857.1"/>
    </source>
</evidence>
<gene>
    <name evidence="2" type="ORF">AVDCRST_MAG93-8421</name>
</gene>
<feature type="region of interest" description="Disordered" evidence="1">
    <location>
        <begin position="1"/>
        <end position="22"/>
    </location>
</feature>